<reference evidence="2" key="1">
    <citation type="submission" date="2023-04" db="EMBL/GenBank/DDBJ databases">
        <title>Phytophthora fragariaefolia NBRC 109709.</title>
        <authorList>
            <person name="Ichikawa N."/>
            <person name="Sato H."/>
            <person name="Tonouchi N."/>
        </authorList>
    </citation>
    <scope>NUCLEOTIDE SEQUENCE</scope>
    <source>
        <strain evidence="2">NBRC 109709</strain>
    </source>
</reference>
<evidence type="ECO:0000313" key="3">
    <source>
        <dbReference type="Proteomes" id="UP001165121"/>
    </source>
</evidence>
<gene>
    <name evidence="2" type="ORF">Pfra01_001722900</name>
</gene>
<evidence type="ECO:0000256" key="1">
    <source>
        <dbReference type="SAM" id="MobiDB-lite"/>
    </source>
</evidence>
<proteinExistence type="predicted"/>
<protein>
    <submittedName>
        <fullName evidence="2">Unnamed protein product</fullName>
    </submittedName>
</protein>
<sequence>MVIHRSYYNKEDLEEALDGAYEGETFAAVARSSSVRSSRSQRNCRRPGRSPSFVEDQSRPFPTSRRQMWWRGEFPHDCGGSRERSWSSDPTAYHRAGKAHQHKAALSIEGACVTGAPKGFSNGVVFRLWITMFATQLERLKVALPIVLVLDNSSTHLDLGTCSSFCLVPVYTDRLICIVLNGIFIFSVHWRSSRLGNFAAGAAAERNPHVSTPGRRSVQAIQRRCEGQAKLLSTADTTLSKKDAIQIACG</sequence>
<organism evidence="2 3">
    <name type="scientific">Phytophthora fragariaefolia</name>
    <dbReference type="NCBI Taxonomy" id="1490495"/>
    <lineage>
        <taxon>Eukaryota</taxon>
        <taxon>Sar</taxon>
        <taxon>Stramenopiles</taxon>
        <taxon>Oomycota</taxon>
        <taxon>Peronosporomycetes</taxon>
        <taxon>Peronosporales</taxon>
        <taxon>Peronosporaceae</taxon>
        <taxon>Phytophthora</taxon>
    </lineage>
</organism>
<accession>A0A9W6XWB1</accession>
<feature type="region of interest" description="Disordered" evidence="1">
    <location>
        <begin position="37"/>
        <end position="60"/>
    </location>
</feature>
<dbReference type="AlphaFoldDB" id="A0A9W6XWB1"/>
<evidence type="ECO:0000313" key="2">
    <source>
        <dbReference type="EMBL" id="GMF46615.1"/>
    </source>
</evidence>
<name>A0A9W6XWB1_9STRA</name>
<dbReference type="EMBL" id="BSXT01001993">
    <property type="protein sequence ID" value="GMF46615.1"/>
    <property type="molecule type" value="Genomic_DNA"/>
</dbReference>
<dbReference type="Proteomes" id="UP001165121">
    <property type="component" value="Unassembled WGS sequence"/>
</dbReference>
<comment type="caution">
    <text evidence="2">The sequence shown here is derived from an EMBL/GenBank/DDBJ whole genome shotgun (WGS) entry which is preliminary data.</text>
</comment>
<keyword evidence="3" id="KW-1185">Reference proteome</keyword>